<reference evidence="1 2" key="1">
    <citation type="submission" date="2021-05" db="EMBL/GenBank/DDBJ databases">
        <title>Genome Assembly of Synthetic Allotetraploid Brassica napus Reveals Homoeologous Exchanges between Subgenomes.</title>
        <authorList>
            <person name="Davis J.T."/>
        </authorList>
    </citation>
    <scope>NUCLEOTIDE SEQUENCE [LARGE SCALE GENOMIC DNA]</scope>
    <source>
        <strain evidence="2">cv. Da-Ae</strain>
        <tissue evidence="1">Seedling</tissue>
    </source>
</reference>
<protein>
    <submittedName>
        <fullName evidence="1">Uncharacterized protein</fullName>
    </submittedName>
</protein>
<accession>A0ABQ8DLQ8</accession>
<evidence type="ECO:0000313" key="1">
    <source>
        <dbReference type="EMBL" id="KAH0930297.1"/>
    </source>
</evidence>
<name>A0ABQ8DLQ8_BRANA</name>
<dbReference type="Proteomes" id="UP000824890">
    <property type="component" value="Unassembled WGS sequence"/>
</dbReference>
<comment type="caution">
    <text evidence="1">The sequence shown here is derived from an EMBL/GenBank/DDBJ whole genome shotgun (WGS) entry which is preliminary data.</text>
</comment>
<proteinExistence type="predicted"/>
<dbReference type="EMBL" id="JAGKQM010000004">
    <property type="protein sequence ID" value="KAH0930297.1"/>
    <property type="molecule type" value="Genomic_DNA"/>
</dbReference>
<gene>
    <name evidence="1" type="ORF">HID58_016024</name>
</gene>
<sequence>MRGRDLETRNVEIKNKSFFLFTFIDKRAACYFSLCLLELNFTVNTLCHGFISFELLPLRTSFVLSKEFSYNNGGAAKNWPEENGSSCIKLLTGLCELICLSCRWGMKQMVRSCSYRIYMSISSSAFI</sequence>
<keyword evidence="2" id="KW-1185">Reference proteome</keyword>
<evidence type="ECO:0000313" key="2">
    <source>
        <dbReference type="Proteomes" id="UP000824890"/>
    </source>
</evidence>
<organism evidence="1 2">
    <name type="scientific">Brassica napus</name>
    <name type="common">Rape</name>
    <dbReference type="NCBI Taxonomy" id="3708"/>
    <lineage>
        <taxon>Eukaryota</taxon>
        <taxon>Viridiplantae</taxon>
        <taxon>Streptophyta</taxon>
        <taxon>Embryophyta</taxon>
        <taxon>Tracheophyta</taxon>
        <taxon>Spermatophyta</taxon>
        <taxon>Magnoliopsida</taxon>
        <taxon>eudicotyledons</taxon>
        <taxon>Gunneridae</taxon>
        <taxon>Pentapetalae</taxon>
        <taxon>rosids</taxon>
        <taxon>malvids</taxon>
        <taxon>Brassicales</taxon>
        <taxon>Brassicaceae</taxon>
        <taxon>Brassiceae</taxon>
        <taxon>Brassica</taxon>
    </lineage>
</organism>